<keyword evidence="1" id="KW-0472">Membrane</keyword>
<name>A0A2H0VIH8_9BACT</name>
<evidence type="ECO:0000256" key="1">
    <source>
        <dbReference type="SAM" id="Phobius"/>
    </source>
</evidence>
<feature type="transmembrane region" description="Helical" evidence="1">
    <location>
        <begin position="112"/>
        <end position="130"/>
    </location>
</feature>
<evidence type="ECO:0000313" key="3">
    <source>
        <dbReference type="Proteomes" id="UP000230796"/>
    </source>
</evidence>
<dbReference type="PANTHER" id="PTHR36832:SF1">
    <property type="entry name" value="SLR1174 PROTEIN"/>
    <property type="match status" value="1"/>
</dbReference>
<dbReference type="Pfam" id="PF06182">
    <property type="entry name" value="ABC2_membrane_6"/>
    <property type="match status" value="1"/>
</dbReference>
<protein>
    <recommendedName>
        <fullName evidence="4">ABC transporter permease</fullName>
    </recommendedName>
</protein>
<proteinExistence type="predicted"/>
<feature type="transmembrane region" description="Helical" evidence="1">
    <location>
        <begin position="182"/>
        <end position="207"/>
    </location>
</feature>
<dbReference type="InterPro" id="IPR010390">
    <property type="entry name" value="ABC-2_transporter-like"/>
</dbReference>
<keyword evidence="1" id="KW-1133">Transmembrane helix</keyword>
<gene>
    <name evidence="2" type="ORF">COT87_02425</name>
</gene>
<feature type="transmembrane region" description="Helical" evidence="1">
    <location>
        <begin position="227"/>
        <end position="246"/>
    </location>
</feature>
<sequence>MKKYWYRFLSAIQSEFQYRTNLFAWMIVGAIGPLIMVFVWLRVLETQSAVGGYERSDFILYYLFTTVGWYIVGGEFARPIGTAIRSGDINKSLLQPYSVILGKAVWEQAWKLLSLLLSLPVCALVLYLTRDSLAFHFDLSSLPLLIVSLIGGALIFGLLQAIIGILAFWMTEIWPIVEMNDMLLNLLGGMLAPITLLPMIVQTISLYLPFRYIFFEPVAIALGKQPYPLEVVAKQGIFIVLLYVIYKLIWRAGLHKYEGIGG</sequence>
<organism evidence="2 3">
    <name type="scientific">Candidatus Collierbacteria bacterium CG10_big_fil_rev_8_21_14_0_10_44_9</name>
    <dbReference type="NCBI Taxonomy" id="1974535"/>
    <lineage>
        <taxon>Bacteria</taxon>
        <taxon>Candidatus Collieribacteriota</taxon>
    </lineage>
</organism>
<dbReference type="PANTHER" id="PTHR36832">
    <property type="entry name" value="SLR1174 PROTEIN-RELATED"/>
    <property type="match status" value="1"/>
</dbReference>
<dbReference type="AlphaFoldDB" id="A0A2H0VIH8"/>
<dbReference type="EMBL" id="PFAF01000046">
    <property type="protein sequence ID" value="PIR98902.1"/>
    <property type="molecule type" value="Genomic_DNA"/>
</dbReference>
<accession>A0A2H0VIH8</accession>
<feature type="transmembrane region" description="Helical" evidence="1">
    <location>
        <begin position="21"/>
        <end position="43"/>
    </location>
</feature>
<reference evidence="3" key="1">
    <citation type="submission" date="2017-09" db="EMBL/GenBank/DDBJ databases">
        <title>Depth-based differentiation of microbial function through sediment-hosted aquifers and enrichment of novel symbionts in the deep terrestrial subsurface.</title>
        <authorList>
            <person name="Probst A.J."/>
            <person name="Ladd B."/>
            <person name="Jarett J.K."/>
            <person name="Geller-Mcgrath D.E."/>
            <person name="Sieber C.M.K."/>
            <person name="Emerson J.B."/>
            <person name="Anantharaman K."/>
            <person name="Thomas B.C."/>
            <person name="Malmstrom R."/>
            <person name="Stieglmeier M."/>
            <person name="Klingl A."/>
            <person name="Woyke T."/>
            <person name="Ryan C.M."/>
            <person name="Banfield J.F."/>
        </authorList>
    </citation>
    <scope>NUCLEOTIDE SEQUENCE [LARGE SCALE GENOMIC DNA]</scope>
</reference>
<evidence type="ECO:0000313" key="2">
    <source>
        <dbReference type="EMBL" id="PIR98902.1"/>
    </source>
</evidence>
<evidence type="ECO:0008006" key="4">
    <source>
        <dbReference type="Google" id="ProtNLM"/>
    </source>
</evidence>
<comment type="caution">
    <text evidence="2">The sequence shown here is derived from an EMBL/GenBank/DDBJ whole genome shotgun (WGS) entry which is preliminary data.</text>
</comment>
<feature type="transmembrane region" description="Helical" evidence="1">
    <location>
        <begin position="142"/>
        <end position="170"/>
    </location>
</feature>
<keyword evidence="1" id="KW-0812">Transmembrane</keyword>
<feature type="transmembrane region" description="Helical" evidence="1">
    <location>
        <begin position="58"/>
        <end position="77"/>
    </location>
</feature>
<dbReference type="Proteomes" id="UP000230796">
    <property type="component" value="Unassembled WGS sequence"/>
</dbReference>